<reference evidence="17" key="1">
    <citation type="submission" date="2021-08" db="EMBL/GenBank/DDBJ databases">
        <title>WGS assembly of Ceratopteris richardii.</title>
        <authorList>
            <person name="Marchant D.B."/>
            <person name="Chen G."/>
            <person name="Jenkins J."/>
            <person name="Shu S."/>
            <person name="Leebens-Mack J."/>
            <person name="Grimwood J."/>
            <person name="Schmutz J."/>
            <person name="Soltis P."/>
            <person name="Soltis D."/>
            <person name="Chen Z.-H."/>
        </authorList>
    </citation>
    <scope>NUCLEOTIDE SEQUENCE</scope>
    <source>
        <strain evidence="17">Whitten #5841</strain>
        <tissue evidence="17">Leaf</tissue>
    </source>
</reference>
<dbReference type="Pfam" id="PF17846">
    <property type="entry name" value="XRN_M"/>
    <property type="match status" value="1"/>
</dbReference>
<comment type="caution">
    <text evidence="17">The sequence shown here is derived from an EMBL/GenBank/DDBJ whole genome shotgun (WGS) entry which is preliminary data.</text>
</comment>
<dbReference type="InterPro" id="IPR004859">
    <property type="entry name" value="Xrn1_N"/>
</dbReference>
<dbReference type="EMBL" id="CM035413">
    <property type="protein sequence ID" value="KAH7431659.1"/>
    <property type="molecule type" value="Genomic_DNA"/>
</dbReference>
<proteinExistence type="inferred from homology"/>
<evidence type="ECO:0000259" key="16">
    <source>
        <dbReference type="PROSITE" id="PS50158"/>
    </source>
</evidence>
<keyword evidence="14" id="KW-0479">Metal-binding</keyword>
<keyword evidence="14" id="KW-0863">Zinc-finger</keyword>
<feature type="region of interest" description="Disordered" evidence="15">
    <location>
        <begin position="914"/>
        <end position="963"/>
    </location>
</feature>
<evidence type="ECO:0000256" key="6">
    <source>
        <dbReference type="ARBA" id="ARBA00022664"/>
    </source>
</evidence>
<dbReference type="InterPro" id="IPR001878">
    <property type="entry name" value="Znf_CCHC"/>
</dbReference>
<keyword evidence="4" id="KW-0806">Transcription termination</keyword>
<evidence type="ECO:0000256" key="13">
    <source>
        <dbReference type="ARBA" id="ARBA00046137"/>
    </source>
</evidence>
<dbReference type="Pfam" id="PF00098">
    <property type="entry name" value="zf-CCHC"/>
    <property type="match status" value="1"/>
</dbReference>
<accession>A0A8T2UGU9</accession>
<dbReference type="SUPFAM" id="SSF57756">
    <property type="entry name" value="Retrovirus zinc finger-like domains"/>
    <property type="match status" value="1"/>
</dbReference>
<keyword evidence="18" id="KW-1185">Reference proteome</keyword>
<dbReference type="SMART" id="SM00343">
    <property type="entry name" value="ZnF_C2HC"/>
    <property type="match status" value="1"/>
</dbReference>
<keyword evidence="10" id="KW-0805">Transcription regulation</keyword>
<dbReference type="InterPro" id="IPR027073">
    <property type="entry name" value="5_3_exoribonuclease"/>
</dbReference>
<keyword evidence="5" id="KW-0698">rRNA processing</keyword>
<comment type="subcellular location">
    <subcellularLocation>
        <location evidence="1">Nucleus</location>
    </subcellularLocation>
</comment>
<dbReference type="Gene3D" id="1.25.40.1050">
    <property type="match status" value="1"/>
</dbReference>
<evidence type="ECO:0000256" key="10">
    <source>
        <dbReference type="ARBA" id="ARBA00023015"/>
    </source>
</evidence>
<comment type="function">
    <text evidence="13">Possesses 5'-&gt;3' exoribonuclease activity. Required for the processing of nuclear mRNA and rRNA precursors. May promote the termination of transcription by RNA polymerase II. Essential for vegetative cell growth and chromosome segregation.</text>
</comment>
<evidence type="ECO:0000256" key="1">
    <source>
        <dbReference type="ARBA" id="ARBA00004123"/>
    </source>
</evidence>
<dbReference type="AlphaFoldDB" id="A0A8T2UGU9"/>
<dbReference type="Pfam" id="PF03159">
    <property type="entry name" value="XRN_N"/>
    <property type="match status" value="1"/>
</dbReference>
<dbReference type="FunFam" id="3.40.50.12390:FF:000005">
    <property type="entry name" value="5'-3' exoribonuclease 2"/>
    <property type="match status" value="1"/>
</dbReference>
<evidence type="ECO:0000256" key="8">
    <source>
        <dbReference type="ARBA" id="ARBA00022801"/>
    </source>
</evidence>
<dbReference type="Proteomes" id="UP000825935">
    <property type="component" value="Chromosome 8"/>
</dbReference>
<evidence type="ECO:0000256" key="11">
    <source>
        <dbReference type="ARBA" id="ARBA00023163"/>
    </source>
</evidence>
<dbReference type="Gene3D" id="3.40.50.12390">
    <property type="match status" value="2"/>
</dbReference>
<organism evidence="17 18">
    <name type="scientific">Ceratopteris richardii</name>
    <name type="common">Triangle waterfern</name>
    <dbReference type="NCBI Taxonomy" id="49495"/>
    <lineage>
        <taxon>Eukaryota</taxon>
        <taxon>Viridiplantae</taxon>
        <taxon>Streptophyta</taxon>
        <taxon>Embryophyta</taxon>
        <taxon>Tracheophyta</taxon>
        <taxon>Polypodiopsida</taxon>
        <taxon>Polypodiidae</taxon>
        <taxon>Polypodiales</taxon>
        <taxon>Pteridineae</taxon>
        <taxon>Pteridaceae</taxon>
        <taxon>Parkerioideae</taxon>
        <taxon>Ceratopteris</taxon>
    </lineage>
</organism>
<keyword evidence="14" id="KW-0862">Zinc</keyword>
<evidence type="ECO:0000313" key="17">
    <source>
        <dbReference type="EMBL" id="KAH7431659.1"/>
    </source>
</evidence>
<keyword evidence="12" id="KW-0539">Nucleus</keyword>
<evidence type="ECO:0000256" key="5">
    <source>
        <dbReference type="ARBA" id="ARBA00022552"/>
    </source>
</evidence>
<evidence type="ECO:0000256" key="7">
    <source>
        <dbReference type="ARBA" id="ARBA00022722"/>
    </source>
</evidence>
<dbReference type="GO" id="GO:0006397">
    <property type="term" value="P:mRNA processing"/>
    <property type="evidence" value="ECO:0007669"/>
    <property type="project" value="UniProtKB-KW"/>
</dbReference>
<comment type="similarity">
    <text evidence="2">Belongs to the 5'-3' exonuclease family. XRN2/RAT1 subfamily.</text>
</comment>
<dbReference type="GO" id="GO:0000956">
    <property type="term" value="P:nuclear-transcribed mRNA catabolic process"/>
    <property type="evidence" value="ECO:0007669"/>
    <property type="project" value="TreeGrafter"/>
</dbReference>
<dbReference type="FunFam" id="3.40.50.12390:FF:000003">
    <property type="entry name" value="5'-3' exoribonuclease"/>
    <property type="match status" value="1"/>
</dbReference>
<dbReference type="InterPro" id="IPR041412">
    <property type="entry name" value="Xrn1_helical"/>
</dbReference>
<evidence type="ECO:0000256" key="9">
    <source>
        <dbReference type="ARBA" id="ARBA00022839"/>
    </source>
</evidence>
<gene>
    <name evidence="17" type="ORF">KP509_08G059400</name>
</gene>
<dbReference type="FunFam" id="1.25.40.1050:FF:000002">
    <property type="entry name" value="5'-3' exoribonuclease"/>
    <property type="match status" value="1"/>
</dbReference>
<evidence type="ECO:0000256" key="4">
    <source>
        <dbReference type="ARBA" id="ARBA00022472"/>
    </source>
</evidence>
<dbReference type="GO" id="GO:0004534">
    <property type="term" value="F:5'-3' RNA exonuclease activity"/>
    <property type="evidence" value="ECO:0007669"/>
    <property type="project" value="TreeGrafter"/>
</dbReference>
<evidence type="ECO:0000256" key="3">
    <source>
        <dbReference type="ARBA" id="ARBA00013845"/>
    </source>
</evidence>
<dbReference type="GO" id="GO:0005634">
    <property type="term" value="C:nucleus"/>
    <property type="evidence" value="ECO:0007669"/>
    <property type="project" value="UniProtKB-SubCell"/>
</dbReference>
<dbReference type="PANTHER" id="PTHR12341:SF74">
    <property type="entry name" value="5'-3' EXORIBONUCLEASE 4"/>
    <property type="match status" value="1"/>
</dbReference>
<feature type="compositionally biased region" description="Polar residues" evidence="15">
    <location>
        <begin position="929"/>
        <end position="943"/>
    </location>
</feature>
<dbReference type="PROSITE" id="PS50158">
    <property type="entry name" value="ZF_CCHC"/>
    <property type="match status" value="1"/>
</dbReference>
<feature type="region of interest" description="Disordered" evidence="15">
    <location>
        <begin position="789"/>
        <end position="848"/>
    </location>
</feature>
<dbReference type="GO" id="GO:0006353">
    <property type="term" value="P:DNA-templated transcription termination"/>
    <property type="evidence" value="ECO:0007669"/>
    <property type="project" value="UniProtKB-KW"/>
</dbReference>
<feature type="domain" description="CCHC-type" evidence="16">
    <location>
        <begin position="263"/>
        <end position="279"/>
    </location>
</feature>
<name>A0A8T2UGU9_CERRI</name>
<sequence length="963" mass="108376">MGVPAFYRWLADRYPLIIVDVVEEEPKVTLNGVQPVDTSEPNPNGLEFDNLYLDMNGIIHPCFHPEQEAAPKTYDEVFVRVFEYIDRLFAMVRPRKLLYMAIDGVAPRAKMNQQRSRRFRAAKDAAEAVAEEERLRKEYEAEGRMLPIKQKSEACDSNVITPGTAFMESLAVALRYYIHLRLNHDPGWRQIKVILSDANSPGEGEHKIMSYIRLQRDLPGFDPNTRHCLYGLDADLIMLALATHEVHFSILREVVTFGGQGDKCFVCGQVGHFAAECDESNADSGGTSTKKKPFQFLKVWTLREYLEQDLNDLESPFEVDFERIVDDFVFMCFFVGNDFLPHLPTLEIHEGAINLLMAIYKAEFKTIGGYLTESGEVHLKRVQHFIHAVGVNEDKIFQKRAYVQQARERNMQSKLRQEIQGKPQDGSVQLTEDKVRLGEPGWKERYYKEKFQVEAKKELEELKRNVVLSYTEGLCWIMRYYYQGVCSWQWYYPYHYAPFASDLTDLEEFEITFFLGKPFKPFDQLMGVLPSASAAALPEQYRHLMTDPQSPIIDFYPQDFQIDMNGKRRAWQGVAKLPFIDEDRLLAETKKLEQTLTDDEFYRNSETVDMLFLRRTHRLSVVLVSFLVKCAHLQSHEVAEARIMIDPLLSGGMNGFAAFLDNSSWIPLFSSPIRGMPNISNNQVLSVLYRPPAPHVHISKLPDGVIVPEKTVTKQDIKFQPLWHEDVGRRGTNQERPAVRNAISGTELSGAAHRLISNSLQRKPSYVGNGVQILQRPIPVSASPGVGGLLGLPSQLQPSSPVSPGPQGRAQPAGPPGYEHAFSSLRLGSPSGGNREISKPSSNDGGSMQAAVNYQASSTIYQSTRTFNGLSSPGPHQRGPPVVLQGGLYTGRGGGFVHIQDNTQFPNQQGYPYSPPAASRPYQWVGNAGPSQVSGTSGNTLPSSEGKRMSKGRGFPTRREFRG</sequence>
<dbReference type="CDD" id="cd18673">
    <property type="entry name" value="PIN_XRN1-2-like"/>
    <property type="match status" value="1"/>
</dbReference>
<keyword evidence="7" id="KW-0540">Nuclease</keyword>
<dbReference type="GO" id="GO:0003723">
    <property type="term" value="F:RNA binding"/>
    <property type="evidence" value="ECO:0007669"/>
    <property type="project" value="TreeGrafter"/>
</dbReference>
<evidence type="ECO:0000256" key="12">
    <source>
        <dbReference type="ARBA" id="ARBA00023242"/>
    </source>
</evidence>
<dbReference type="OrthoDB" id="372487at2759"/>
<feature type="compositionally biased region" description="Polar residues" evidence="15">
    <location>
        <begin position="839"/>
        <end position="848"/>
    </location>
</feature>
<dbReference type="PANTHER" id="PTHR12341">
    <property type="entry name" value="5'-&gt;3' EXORIBONUCLEASE"/>
    <property type="match status" value="1"/>
</dbReference>
<keyword evidence="8" id="KW-0378">Hydrolase</keyword>
<keyword evidence="9" id="KW-0269">Exonuclease</keyword>
<evidence type="ECO:0000313" key="18">
    <source>
        <dbReference type="Proteomes" id="UP000825935"/>
    </source>
</evidence>
<feature type="compositionally biased region" description="Low complexity" evidence="15">
    <location>
        <begin position="791"/>
        <end position="812"/>
    </location>
</feature>
<dbReference type="OMA" id="NGIWVRE"/>
<keyword evidence="6" id="KW-0507">mRNA processing</keyword>
<dbReference type="InterPro" id="IPR036875">
    <property type="entry name" value="Znf_CCHC_sf"/>
</dbReference>
<dbReference type="GO" id="GO:0008270">
    <property type="term" value="F:zinc ion binding"/>
    <property type="evidence" value="ECO:0007669"/>
    <property type="project" value="UniProtKB-KW"/>
</dbReference>
<evidence type="ECO:0000256" key="14">
    <source>
        <dbReference type="PROSITE-ProRule" id="PRU00047"/>
    </source>
</evidence>
<protein>
    <recommendedName>
        <fullName evidence="3">5'-3' exoribonuclease 2</fullName>
    </recommendedName>
</protein>
<evidence type="ECO:0000256" key="15">
    <source>
        <dbReference type="SAM" id="MobiDB-lite"/>
    </source>
</evidence>
<dbReference type="GO" id="GO:0006364">
    <property type="term" value="P:rRNA processing"/>
    <property type="evidence" value="ECO:0007669"/>
    <property type="project" value="UniProtKB-KW"/>
</dbReference>
<evidence type="ECO:0000256" key="2">
    <source>
        <dbReference type="ARBA" id="ARBA00006994"/>
    </source>
</evidence>
<keyword evidence="11" id="KW-0804">Transcription</keyword>